<dbReference type="EMBL" id="JACCCV010000002">
    <property type="protein sequence ID" value="NYF53088.1"/>
    <property type="molecule type" value="Genomic_DNA"/>
</dbReference>
<evidence type="ECO:0000313" key="3">
    <source>
        <dbReference type="Proteomes" id="UP000534186"/>
    </source>
</evidence>
<accession>A0A7Y9NPD8</accession>
<comment type="caution">
    <text evidence="2">The sequence shown here is derived from an EMBL/GenBank/DDBJ whole genome shotgun (WGS) entry which is preliminary data.</text>
</comment>
<dbReference type="Proteomes" id="UP000534186">
    <property type="component" value="Unassembled WGS sequence"/>
</dbReference>
<feature type="compositionally biased region" description="Low complexity" evidence="1">
    <location>
        <begin position="26"/>
        <end position="44"/>
    </location>
</feature>
<dbReference type="AlphaFoldDB" id="A0A7Y9NPD8"/>
<proteinExistence type="predicted"/>
<sequence length="59" mass="6015">MTTEGVVEVGSGVTADSSAALRNDNKTTGNNKGNDNSNSHNKGNGEYGGLSAALFTMRP</sequence>
<feature type="region of interest" description="Disordered" evidence="1">
    <location>
        <begin position="1"/>
        <end position="59"/>
    </location>
</feature>
<reference evidence="2 3" key="1">
    <citation type="submission" date="2020-07" db="EMBL/GenBank/DDBJ databases">
        <title>Genomic Encyclopedia of Type Strains, Phase IV (KMG-V): Genome sequencing to study the core and pangenomes of soil and plant-associated prokaryotes.</title>
        <authorList>
            <person name="Whitman W."/>
        </authorList>
    </citation>
    <scope>NUCLEOTIDE SEQUENCE [LARGE SCALE GENOMIC DNA]</scope>
    <source>
        <strain evidence="2 3">M8UP30</strain>
    </source>
</reference>
<name>A0A7Y9NPD8_9BACT</name>
<gene>
    <name evidence="2" type="ORF">HDF12_003487</name>
</gene>
<evidence type="ECO:0000256" key="1">
    <source>
        <dbReference type="SAM" id="MobiDB-lite"/>
    </source>
</evidence>
<feature type="compositionally biased region" description="Low complexity" evidence="1">
    <location>
        <begin position="1"/>
        <end position="14"/>
    </location>
</feature>
<organism evidence="2 3">
    <name type="scientific">Tunturiibacter lichenicola</name>
    <dbReference type="NCBI Taxonomy" id="2051959"/>
    <lineage>
        <taxon>Bacteria</taxon>
        <taxon>Pseudomonadati</taxon>
        <taxon>Acidobacteriota</taxon>
        <taxon>Terriglobia</taxon>
        <taxon>Terriglobales</taxon>
        <taxon>Acidobacteriaceae</taxon>
        <taxon>Tunturiibacter</taxon>
    </lineage>
</organism>
<protein>
    <submittedName>
        <fullName evidence="2">Uncharacterized protein</fullName>
    </submittedName>
</protein>
<evidence type="ECO:0000313" key="2">
    <source>
        <dbReference type="EMBL" id="NYF53088.1"/>
    </source>
</evidence>